<dbReference type="Proteomes" id="UP000688137">
    <property type="component" value="Unassembled WGS sequence"/>
</dbReference>
<gene>
    <name evidence="1" type="ORF">PPRIM_AZ9-3.1.T1290032</name>
</gene>
<sequence>MFYFQIIIFIISNYRISYLLLQFLDLRLKYIHDTIIGFEFVSKEIKVQDQNITICIWETPGKLQSRFLTHIFYRVVQCNKFQEQLKVFLVFCCYQKILILRIGLLLQQYYQRIQKQGFLDFLSKYKLCLL</sequence>
<name>A0A8S1PSK1_PARPR</name>
<dbReference type="GO" id="GO:0003924">
    <property type="term" value="F:GTPase activity"/>
    <property type="evidence" value="ECO:0007669"/>
    <property type="project" value="InterPro"/>
</dbReference>
<dbReference type="InterPro" id="IPR001806">
    <property type="entry name" value="Small_GTPase"/>
</dbReference>
<dbReference type="GO" id="GO:0005525">
    <property type="term" value="F:GTP binding"/>
    <property type="evidence" value="ECO:0007669"/>
    <property type="project" value="InterPro"/>
</dbReference>
<dbReference type="Pfam" id="PF00071">
    <property type="entry name" value="Ras"/>
    <property type="match status" value="1"/>
</dbReference>
<comment type="caution">
    <text evidence="1">The sequence shown here is derived from an EMBL/GenBank/DDBJ whole genome shotgun (WGS) entry which is preliminary data.</text>
</comment>
<proteinExistence type="predicted"/>
<protein>
    <submittedName>
        <fullName evidence="1">Uncharacterized protein</fullName>
    </submittedName>
</protein>
<dbReference type="AlphaFoldDB" id="A0A8S1PSK1"/>
<accession>A0A8S1PSK1</accession>
<evidence type="ECO:0000313" key="2">
    <source>
        <dbReference type="Proteomes" id="UP000688137"/>
    </source>
</evidence>
<keyword evidence="2" id="KW-1185">Reference proteome</keyword>
<evidence type="ECO:0000313" key="1">
    <source>
        <dbReference type="EMBL" id="CAD8105992.1"/>
    </source>
</evidence>
<reference evidence="1" key="1">
    <citation type="submission" date="2021-01" db="EMBL/GenBank/DDBJ databases">
        <authorList>
            <consortium name="Genoscope - CEA"/>
            <person name="William W."/>
        </authorList>
    </citation>
    <scope>NUCLEOTIDE SEQUENCE</scope>
</reference>
<dbReference type="EMBL" id="CAJJDM010000132">
    <property type="protein sequence ID" value="CAD8105992.1"/>
    <property type="molecule type" value="Genomic_DNA"/>
</dbReference>
<organism evidence="1 2">
    <name type="scientific">Paramecium primaurelia</name>
    <dbReference type="NCBI Taxonomy" id="5886"/>
    <lineage>
        <taxon>Eukaryota</taxon>
        <taxon>Sar</taxon>
        <taxon>Alveolata</taxon>
        <taxon>Ciliophora</taxon>
        <taxon>Intramacronucleata</taxon>
        <taxon>Oligohymenophorea</taxon>
        <taxon>Peniculida</taxon>
        <taxon>Parameciidae</taxon>
        <taxon>Paramecium</taxon>
    </lineage>
</organism>